<feature type="region of interest" description="Disordered" evidence="1">
    <location>
        <begin position="38"/>
        <end position="72"/>
    </location>
</feature>
<name>A0A426XRF3_ENSVE</name>
<dbReference type="Proteomes" id="UP000287651">
    <property type="component" value="Unassembled WGS sequence"/>
</dbReference>
<organism evidence="2 3">
    <name type="scientific">Ensete ventricosum</name>
    <name type="common">Abyssinian banana</name>
    <name type="synonym">Musa ensete</name>
    <dbReference type="NCBI Taxonomy" id="4639"/>
    <lineage>
        <taxon>Eukaryota</taxon>
        <taxon>Viridiplantae</taxon>
        <taxon>Streptophyta</taxon>
        <taxon>Embryophyta</taxon>
        <taxon>Tracheophyta</taxon>
        <taxon>Spermatophyta</taxon>
        <taxon>Magnoliopsida</taxon>
        <taxon>Liliopsida</taxon>
        <taxon>Zingiberales</taxon>
        <taxon>Musaceae</taxon>
        <taxon>Ensete</taxon>
    </lineage>
</organism>
<reference evidence="2 3" key="1">
    <citation type="journal article" date="2014" name="Agronomy (Basel)">
        <title>A Draft Genome Sequence for Ensete ventricosum, the Drought-Tolerant Tree Against Hunger.</title>
        <authorList>
            <person name="Harrison J."/>
            <person name="Moore K.A."/>
            <person name="Paszkiewicz K."/>
            <person name="Jones T."/>
            <person name="Grant M."/>
            <person name="Ambacheew D."/>
            <person name="Muzemil S."/>
            <person name="Studholme D.J."/>
        </authorList>
    </citation>
    <scope>NUCLEOTIDE SEQUENCE [LARGE SCALE GENOMIC DNA]</scope>
</reference>
<evidence type="ECO:0000313" key="2">
    <source>
        <dbReference type="EMBL" id="RRT42087.1"/>
    </source>
</evidence>
<evidence type="ECO:0000313" key="3">
    <source>
        <dbReference type="Proteomes" id="UP000287651"/>
    </source>
</evidence>
<dbReference type="AlphaFoldDB" id="A0A426XRF3"/>
<protein>
    <submittedName>
        <fullName evidence="2">Uncharacterized protein</fullName>
    </submittedName>
</protein>
<comment type="caution">
    <text evidence="2">The sequence shown here is derived from an EMBL/GenBank/DDBJ whole genome shotgun (WGS) entry which is preliminary data.</text>
</comment>
<feature type="non-terminal residue" evidence="2">
    <location>
        <position position="109"/>
    </location>
</feature>
<dbReference type="EMBL" id="AMZH03018084">
    <property type="protein sequence ID" value="RRT42087.1"/>
    <property type="molecule type" value="Genomic_DNA"/>
</dbReference>
<accession>A0A426XRF3</accession>
<sequence>MGGTIPIRQVTGKWIACNRAVPPKSTVGSRLREKLTVGGRLREKSVVDRGKKREEEEEEKKKEEEEKKKEDLLSPCHPCLHVVVACGSPTRRPRPRAILLLREETERLP</sequence>
<gene>
    <name evidence="2" type="ORF">B296_00057356</name>
</gene>
<evidence type="ECO:0000256" key="1">
    <source>
        <dbReference type="SAM" id="MobiDB-lite"/>
    </source>
</evidence>
<proteinExistence type="predicted"/>